<name>A0ABP0VQE7_9BRYO</name>
<evidence type="ECO:0000313" key="3">
    <source>
        <dbReference type="Proteomes" id="UP001497444"/>
    </source>
</evidence>
<reference evidence="2" key="1">
    <citation type="submission" date="2024-02" db="EMBL/GenBank/DDBJ databases">
        <authorList>
            <consortium name="ELIXIR-Norway"/>
            <consortium name="Elixir Norway"/>
        </authorList>
    </citation>
    <scope>NUCLEOTIDE SEQUENCE</scope>
</reference>
<accession>A0ABP0VQE7</accession>
<evidence type="ECO:0000256" key="1">
    <source>
        <dbReference type="SAM" id="SignalP"/>
    </source>
</evidence>
<evidence type="ECO:0000313" key="2">
    <source>
        <dbReference type="EMBL" id="CAK9256704.1"/>
    </source>
</evidence>
<gene>
    <name evidence="2" type="ORF">CSSPJE1EN1_LOCUS2182</name>
</gene>
<sequence length="72" mass="8714">MLWNLGVFVIFFVFLDMKLVVEDDATLMKMMEGFASGPKERTIRMRERIRRWWKIVCVKSQVCYCIDECMRI</sequence>
<keyword evidence="3" id="KW-1185">Reference proteome</keyword>
<organism evidence="2 3">
    <name type="scientific">Sphagnum jensenii</name>
    <dbReference type="NCBI Taxonomy" id="128206"/>
    <lineage>
        <taxon>Eukaryota</taxon>
        <taxon>Viridiplantae</taxon>
        <taxon>Streptophyta</taxon>
        <taxon>Embryophyta</taxon>
        <taxon>Bryophyta</taxon>
        <taxon>Sphagnophytina</taxon>
        <taxon>Sphagnopsida</taxon>
        <taxon>Sphagnales</taxon>
        <taxon>Sphagnaceae</taxon>
        <taxon>Sphagnum</taxon>
    </lineage>
</organism>
<dbReference type="EMBL" id="OZ020105">
    <property type="protein sequence ID" value="CAK9256704.1"/>
    <property type="molecule type" value="Genomic_DNA"/>
</dbReference>
<proteinExistence type="predicted"/>
<dbReference type="Proteomes" id="UP001497444">
    <property type="component" value="Chromosome 10"/>
</dbReference>
<protein>
    <submittedName>
        <fullName evidence="2">Uncharacterized protein</fullName>
    </submittedName>
</protein>
<keyword evidence="1" id="KW-0732">Signal</keyword>
<feature type="signal peptide" evidence="1">
    <location>
        <begin position="1"/>
        <end position="22"/>
    </location>
</feature>
<feature type="chain" id="PRO_5045784300" evidence="1">
    <location>
        <begin position="23"/>
        <end position="72"/>
    </location>
</feature>